<dbReference type="GO" id="GO:0005829">
    <property type="term" value="C:cytosol"/>
    <property type="evidence" value="ECO:0007669"/>
    <property type="project" value="TreeGrafter"/>
</dbReference>
<keyword evidence="5" id="KW-0472">Membrane</keyword>
<keyword evidence="2" id="KW-0436">Ligase</keyword>
<dbReference type="GO" id="GO:0005739">
    <property type="term" value="C:mitochondrion"/>
    <property type="evidence" value="ECO:0007669"/>
    <property type="project" value="TreeGrafter"/>
</dbReference>
<comment type="caution">
    <text evidence="6">The sequence shown here is derived from an EMBL/GenBank/DDBJ whole genome shotgun (WGS) entry which is preliminary data.</text>
</comment>
<evidence type="ECO:0000256" key="2">
    <source>
        <dbReference type="ARBA" id="ARBA00022598"/>
    </source>
</evidence>
<evidence type="ECO:0000256" key="1">
    <source>
        <dbReference type="ARBA" id="ARBA00008276"/>
    </source>
</evidence>
<dbReference type="InterPro" id="IPR018109">
    <property type="entry name" value="Folylpolyglutamate_synth_CS"/>
</dbReference>
<dbReference type="OrthoDB" id="4203955at2759"/>
<dbReference type="AlphaFoldDB" id="A0A0G2HT79"/>
<keyword evidence="5" id="KW-1133">Transmembrane helix</keyword>
<gene>
    <name evidence="6" type="ORF">EMCG_04019</name>
</gene>
<feature type="transmembrane region" description="Helical" evidence="5">
    <location>
        <begin position="137"/>
        <end position="156"/>
    </location>
</feature>
<dbReference type="PANTHER" id="PTHR11136">
    <property type="entry name" value="FOLYLPOLYGLUTAMATE SYNTHASE-RELATED"/>
    <property type="match status" value="1"/>
</dbReference>
<dbReference type="Gene3D" id="3.40.1190.10">
    <property type="entry name" value="Mur-like, catalytic domain"/>
    <property type="match status" value="1"/>
</dbReference>
<evidence type="ECO:0000256" key="5">
    <source>
        <dbReference type="SAM" id="Phobius"/>
    </source>
</evidence>
<organism evidence="6 7">
    <name type="scientific">[Emmonsia] crescens</name>
    <dbReference type="NCBI Taxonomy" id="73230"/>
    <lineage>
        <taxon>Eukaryota</taxon>
        <taxon>Fungi</taxon>
        <taxon>Dikarya</taxon>
        <taxon>Ascomycota</taxon>
        <taxon>Pezizomycotina</taxon>
        <taxon>Eurotiomycetes</taxon>
        <taxon>Eurotiomycetidae</taxon>
        <taxon>Onygenales</taxon>
        <taxon>Ajellomycetaceae</taxon>
        <taxon>Emergomyces</taxon>
    </lineage>
</organism>
<dbReference type="EMBL" id="LCZI01001309">
    <property type="protein sequence ID" value="KKZ61357.1"/>
    <property type="molecule type" value="Genomic_DNA"/>
</dbReference>
<reference evidence="7" key="1">
    <citation type="journal article" date="2015" name="PLoS Genet.">
        <title>The dynamic genome and transcriptome of the human fungal pathogen Blastomyces and close relative Emmonsia.</title>
        <authorList>
            <person name="Munoz J.F."/>
            <person name="Gauthier G.M."/>
            <person name="Desjardins C.A."/>
            <person name="Gallo J.E."/>
            <person name="Holder J."/>
            <person name="Sullivan T.D."/>
            <person name="Marty A.J."/>
            <person name="Carmen J.C."/>
            <person name="Chen Z."/>
            <person name="Ding L."/>
            <person name="Gujja S."/>
            <person name="Magrini V."/>
            <person name="Misas E."/>
            <person name="Mitreva M."/>
            <person name="Priest M."/>
            <person name="Saif S."/>
            <person name="Whiston E.A."/>
            <person name="Young S."/>
            <person name="Zeng Q."/>
            <person name="Goldman W.E."/>
            <person name="Mardis E.R."/>
            <person name="Taylor J.W."/>
            <person name="McEwen J.G."/>
            <person name="Clay O.K."/>
            <person name="Klein B.S."/>
            <person name="Cuomo C.A."/>
        </authorList>
    </citation>
    <scope>NUCLEOTIDE SEQUENCE [LARGE SCALE GENOMIC DNA]</scope>
    <source>
        <strain evidence="7">UAMH 3008</strain>
    </source>
</reference>
<dbReference type="InterPro" id="IPR036565">
    <property type="entry name" value="Mur-like_cat_sf"/>
</dbReference>
<dbReference type="GO" id="GO:0005524">
    <property type="term" value="F:ATP binding"/>
    <property type="evidence" value="ECO:0007669"/>
    <property type="project" value="UniProtKB-KW"/>
</dbReference>
<comment type="similarity">
    <text evidence="1">Belongs to the folylpolyglutamate synthase family.</text>
</comment>
<dbReference type="VEuPathDB" id="FungiDB:EMCG_04019"/>
<keyword evidence="5" id="KW-0812">Transmembrane</keyword>
<accession>A0A0G2HT79</accession>
<dbReference type="PANTHER" id="PTHR11136:SF5">
    <property type="entry name" value="FOLYLPOLYGLUTAMATE SYNTHASE, MITOCHONDRIAL"/>
    <property type="match status" value="1"/>
</dbReference>
<dbReference type="PROSITE" id="PS01011">
    <property type="entry name" value="FOLYLPOLYGLU_SYNT_1"/>
    <property type="match status" value="1"/>
</dbReference>
<proteinExistence type="inferred from homology"/>
<dbReference type="InterPro" id="IPR001645">
    <property type="entry name" value="Folylpolyglutamate_synth"/>
</dbReference>
<evidence type="ECO:0000313" key="7">
    <source>
        <dbReference type="Proteomes" id="UP000034164"/>
    </source>
</evidence>
<protein>
    <recommendedName>
        <fullName evidence="8">Folylpolyglutamate synthase</fullName>
    </recommendedName>
</protein>
<keyword evidence="4" id="KW-0067">ATP-binding</keyword>
<dbReference type="Proteomes" id="UP000034164">
    <property type="component" value="Unassembled WGS sequence"/>
</dbReference>
<evidence type="ECO:0000313" key="6">
    <source>
        <dbReference type="EMBL" id="KKZ61357.1"/>
    </source>
</evidence>
<evidence type="ECO:0008006" key="8">
    <source>
        <dbReference type="Google" id="ProtNLM"/>
    </source>
</evidence>
<evidence type="ECO:0000256" key="3">
    <source>
        <dbReference type="ARBA" id="ARBA00022741"/>
    </source>
</evidence>
<evidence type="ECO:0000256" key="4">
    <source>
        <dbReference type="ARBA" id="ARBA00022840"/>
    </source>
</evidence>
<sequence>MMEWLKLLEHTTGNLNHLNVIHVAGTKGKGSTCAFVASLLKAHGDDTGYPQKIGLYTSPHIKNIRERISINGELILRDLFTSHFFKVWDRLLSKATNNLNILCYLQLLALLFFHVFIKEKVNVAVYETHLGGEFDAMNIIEMLTVMIIASIVMNHVNLLEPMIEHIAWHKGGIFKSESIALSASQKQAIAEVLQQ</sequence>
<dbReference type="NCBIfam" id="TIGR01499">
    <property type="entry name" value="folC"/>
    <property type="match status" value="1"/>
</dbReference>
<dbReference type="SUPFAM" id="SSF53623">
    <property type="entry name" value="MurD-like peptide ligases, catalytic domain"/>
    <property type="match status" value="1"/>
</dbReference>
<feature type="transmembrane region" description="Helical" evidence="5">
    <location>
        <begin position="99"/>
        <end position="117"/>
    </location>
</feature>
<dbReference type="GO" id="GO:0004326">
    <property type="term" value="F:tetrahydrofolylpolyglutamate synthase activity"/>
    <property type="evidence" value="ECO:0007669"/>
    <property type="project" value="InterPro"/>
</dbReference>
<name>A0A0G2HT79_9EURO</name>
<keyword evidence="3" id="KW-0547">Nucleotide-binding</keyword>